<evidence type="ECO:0000313" key="3">
    <source>
        <dbReference type="Proteomes" id="UP000887567"/>
    </source>
</evidence>
<proteinExistence type="predicted"/>
<dbReference type="AlphaFoldDB" id="A0A913XHN3"/>
<accession>A0A913XHN3</accession>
<dbReference type="GeneID" id="110242740"/>
<evidence type="ECO:0000313" key="2">
    <source>
        <dbReference type="EnsemblMetazoa" id="XP_020904426.1"/>
    </source>
</evidence>
<dbReference type="RefSeq" id="XP_020904426.1">
    <property type="nucleotide sequence ID" value="XM_021048767.2"/>
</dbReference>
<keyword evidence="1" id="KW-0472">Membrane</keyword>
<dbReference type="OrthoDB" id="5961603at2759"/>
<reference evidence="2" key="1">
    <citation type="submission" date="2022-11" db="UniProtKB">
        <authorList>
            <consortium name="EnsemblMetazoa"/>
        </authorList>
    </citation>
    <scope>IDENTIFICATION</scope>
</reference>
<sequence length="253" mass="28861">MCYRLLFQIYGIYGLEWKSYPLLGLFACITTLNAFILARRLKPPQNSVNGWWQVLKLTFRLSAQFLLGMLASTFLIYKLLPWFNKQDGYIKVAVAAFSPIVTPKAISRIGAQRLESIHPGTAHVFVSMLYGTGTISLRILQADMNTLALYIALSVVHGIVDVLERLAITMRDNIWEYLLNRLFRKYRSPRSRRFMANLSIQIMLQEATALLSALGFVQLYVMYGDFKPSNTTHDPVHGDFFIRATTGLFKHIA</sequence>
<protein>
    <submittedName>
        <fullName evidence="2">Uncharacterized protein</fullName>
    </submittedName>
</protein>
<dbReference type="EnsemblMetazoa" id="XM_021048767.2">
    <property type="protein sequence ID" value="XP_020904426.1"/>
    <property type="gene ID" value="LOC110242740"/>
</dbReference>
<feature type="transmembrane region" description="Helical" evidence="1">
    <location>
        <begin position="20"/>
        <end position="38"/>
    </location>
</feature>
<keyword evidence="1" id="KW-0812">Transmembrane</keyword>
<keyword evidence="3" id="KW-1185">Reference proteome</keyword>
<feature type="transmembrane region" description="Helical" evidence="1">
    <location>
        <begin position="194"/>
        <end position="221"/>
    </location>
</feature>
<keyword evidence="1" id="KW-1133">Transmembrane helix</keyword>
<dbReference type="Proteomes" id="UP000887567">
    <property type="component" value="Unplaced"/>
</dbReference>
<feature type="transmembrane region" description="Helical" evidence="1">
    <location>
        <begin position="59"/>
        <end position="77"/>
    </location>
</feature>
<dbReference type="KEGG" id="epa:110242740"/>
<name>A0A913XHN3_EXADI</name>
<organism evidence="2 3">
    <name type="scientific">Exaiptasia diaphana</name>
    <name type="common">Tropical sea anemone</name>
    <name type="synonym">Aiptasia pulchella</name>
    <dbReference type="NCBI Taxonomy" id="2652724"/>
    <lineage>
        <taxon>Eukaryota</taxon>
        <taxon>Metazoa</taxon>
        <taxon>Cnidaria</taxon>
        <taxon>Anthozoa</taxon>
        <taxon>Hexacorallia</taxon>
        <taxon>Actiniaria</taxon>
        <taxon>Aiptasiidae</taxon>
        <taxon>Exaiptasia</taxon>
    </lineage>
</organism>
<evidence type="ECO:0000256" key="1">
    <source>
        <dbReference type="SAM" id="Phobius"/>
    </source>
</evidence>